<evidence type="ECO:0000256" key="1">
    <source>
        <dbReference type="SAM" id="Phobius"/>
    </source>
</evidence>
<keyword evidence="1" id="KW-0812">Transmembrane</keyword>
<sequence length="374" mass="41465">MCIVSGVFFSKCYRCTPNAELKAAYLVLQCLSIPECKPNMPAVVKELEQFQDSNDDKGGPRNASVCSSHPNSWYAHKKTPNELCSESILQPSASPLSTYAILYSLYCGKHMLACRFLFYFAWSRVSVATLYFGAVSLLLIRKCTALLPTMDISLQDHILDLVKGKQTIQYRLLVPNLPPLGASAKPTLPLPFLQGNGIMSASDLDCFGLFVLRLLIFARETTEAVRLQQERHHKGSGTFKAGPNLQGREHGNNVEPLCNEMDEPQITRPLSMMVAVATSSIPLHYVAQAWRGAAILSFVWFLHRWKANVLGRVVAAQNLAGIDRDKFSSVGLFVIGLMPLAGRSIGFLSWRKNVHCRTSARKLVIQLVDLPVNL</sequence>
<dbReference type="PANTHER" id="PTHR30566:SF5">
    <property type="entry name" value="MECHANOSENSITIVE ION CHANNEL PROTEIN 1, MITOCHONDRIAL-RELATED"/>
    <property type="match status" value="1"/>
</dbReference>
<evidence type="ECO:0000313" key="3">
    <source>
        <dbReference type="Proteomes" id="UP001472677"/>
    </source>
</evidence>
<protein>
    <submittedName>
        <fullName evidence="2">Uncharacterized protein</fullName>
    </submittedName>
</protein>
<proteinExistence type="predicted"/>
<keyword evidence="1" id="KW-1133">Transmembrane helix</keyword>
<dbReference type="EMBL" id="JBBPBM010000437">
    <property type="protein sequence ID" value="KAK8495409.1"/>
    <property type="molecule type" value="Genomic_DNA"/>
</dbReference>
<keyword evidence="1" id="KW-0472">Membrane</keyword>
<gene>
    <name evidence="2" type="ORF">V6N12_044384</name>
</gene>
<reference evidence="2 3" key="1">
    <citation type="journal article" date="2024" name="G3 (Bethesda)">
        <title>Genome assembly of Hibiscus sabdariffa L. provides insights into metabolisms of medicinal natural products.</title>
        <authorList>
            <person name="Kim T."/>
        </authorList>
    </citation>
    <scope>NUCLEOTIDE SEQUENCE [LARGE SCALE GENOMIC DNA]</scope>
    <source>
        <strain evidence="2">TK-2024</strain>
        <tissue evidence="2">Old leaves</tissue>
    </source>
</reference>
<comment type="caution">
    <text evidence="2">The sequence shown here is derived from an EMBL/GenBank/DDBJ whole genome shotgun (WGS) entry which is preliminary data.</text>
</comment>
<name>A0ABR2ANL8_9ROSI</name>
<keyword evidence="3" id="KW-1185">Reference proteome</keyword>
<feature type="transmembrane region" description="Helical" evidence="1">
    <location>
        <begin position="116"/>
        <end position="140"/>
    </location>
</feature>
<accession>A0ABR2ANL8</accession>
<evidence type="ECO:0000313" key="2">
    <source>
        <dbReference type="EMBL" id="KAK8495409.1"/>
    </source>
</evidence>
<dbReference type="Proteomes" id="UP001472677">
    <property type="component" value="Unassembled WGS sequence"/>
</dbReference>
<organism evidence="2 3">
    <name type="scientific">Hibiscus sabdariffa</name>
    <name type="common">roselle</name>
    <dbReference type="NCBI Taxonomy" id="183260"/>
    <lineage>
        <taxon>Eukaryota</taxon>
        <taxon>Viridiplantae</taxon>
        <taxon>Streptophyta</taxon>
        <taxon>Embryophyta</taxon>
        <taxon>Tracheophyta</taxon>
        <taxon>Spermatophyta</taxon>
        <taxon>Magnoliopsida</taxon>
        <taxon>eudicotyledons</taxon>
        <taxon>Gunneridae</taxon>
        <taxon>Pentapetalae</taxon>
        <taxon>rosids</taxon>
        <taxon>malvids</taxon>
        <taxon>Malvales</taxon>
        <taxon>Malvaceae</taxon>
        <taxon>Malvoideae</taxon>
        <taxon>Hibiscus</taxon>
    </lineage>
</organism>
<dbReference type="PANTHER" id="PTHR30566">
    <property type="entry name" value="YNAI-RELATED MECHANOSENSITIVE ION CHANNEL"/>
    <property type="match status" value="1"/>
</dbReference>